<dbReference type="SUPFAM" id="SSF53271">
    <property type="entry name" value="PRTase-like"/>
    <property type="match status" value="1"/>
</dbReference>
<evidence type="ECO:0000313" key="5">
    <source>
        <dbReference type="Proteomes" id="UP000006681"/>
    </source>
</evidence>
<dbReference type="KEGG" id="vdi:Vdis_0804"/>
<reference evidence="4 5" key="1">
    <citation type="journal article" date="2010" name="Stand. Genomic Sci.">
        <title>Complete genome sequence of Vulcanisaeta distributa type strain (IC-017).</title>
        <authorList>
            <person name="Mavromatis K."/>
            <person name="Sikorski J."/>
            <person name="Pabst E."/>
            <person name="Teshima H."/>
            <person name="Lapidus A."/>
            <person name="Lucas S."/>
            <person name="Nolan M."/>
            <person name="Glavina Del Rio T."/>
            <person name="Cheng J.F."/>
            <person name="Bruce D."/>
            <person name="Goodwin L."/>
            <person name="Pitluck S."/>
            <person name="Liolios K."/>
            <person name="Ivanova N."/>
            <person name="Mikhailova N."/>
            <person name="Pati A."/>
            <person name="Chen A."/>
            <person name="Palaniappan K."/>
            <person name="Land M."/>
            <person name="Hauser L."/>
            <person name="Chang Y.J."/>
            <person name="Jeffries C.D."/>
            <person name="Rohde M."/>
            <person name="Spring S."/>
            <person name="Goker M."/>
            <person name="Wirth R."/>
            <person name="Woyke T."/>
            <person name="Bristow J."/>
            <person name="Eisen J.A."/>
            <person name="Markowitz V."/>
            <person name="Hugenholtz P."/>
            <person name="Klenk H.P."/>
            <person name="Kyrpides N.C."/>
        </authorList>
    </citation>
    <scope>NUCLEOTIDE SEQUENCE [LARGE SCALE GENOMIC DNA]</scope>
    <source>
        <strain evidence="5">DSM 14429 / JCM 11212 / NBRC 100878 / IC-017</strain>
    </source>
</reference>
<evidence type="ECO:0000259" key="3">
    <source>
        <dbReference type="Pfam" id="PF00156"/>
    </source>
</evidence>
<dbReference type="Gene3D" id="3.40.50.2020">
    <property type="match status" value="1"/>
</dbReference>
<dbReference type="HOGENOM" id="CLU_080904_0_1_2"/>
<evidence type="ECO:0000256" key="2">
    <source>
        <dbReference type="ARBA" id="ARBA00022679"/>
    </source>
</evidence>
<keyword evidence="5" id="KW-1185">Reference proteome</keyword>
<dbReference type="PANTHER" id="PTHR43363:SF1">
    <property type="entry name" value="HYPOXANTHINE-GUANINE PHOSPHORIBOSYLTRANSFERASE"/>
    <property type="match status" value="1"/>
</dbReference>
<protein>
    <submittedName>
        <fullName evidence="4">Phosphoribosyltransferase</fullName>
    </submittedName>
</protein>
<dbReference type="InterPro" id="IPR000836">
    <property type="entry name" value="PRTase_dom"/>
</dbReference>
<dbReference type="STRING" id="572478.Vdis_0804"/>
<dbReference type="CDD" id="cd06223">
    <property type="entry name" value="PRTases_typeI"/>
    <property type="match status" value="1"/>
</dbReference>
<evidence type="ECO:0000313" key="4">
    <source>
        <dbReference type="EMBL" id="ADN50196.1"/>
    </source>
</evidence>
<dbReference type="eggNOG" id="arCOG00040">
    <property type="taxonomic scope" value="Archaea"/>
</dbReference>
<name>E1QNV0_VULDI</name>
<gene>
    <name evidence="4" type="ordered locus">Vdis_0804</name>
</gene>
<dbReference type="GO" id="GO:0016757">
    <property type="term" value="F:glycosyltransferase activity"/>
    <property type="evidence" value="ECO:0007669"/>
    <property type="project" value="UniProtKB-KW"/>
</dbReference>
<proteinExistence type="predicted"/>
<dbReference type="InterPro" id="IPR029057">
    <property type="entry name" value="PRTase-like"/>
</dbReference>
<reference evidence="5" key="2">
    <citation type="journal article" date="2010" name="Stand. Genomic Sci.">
        <title>Complete genome sequence of Vulcanisaeta distributa type strain (IC-017T).</title>
        <authorList>
            <person name="Mavromatis K."/>
            <person name="Sikorski J."/>
            <person name="Pabst E."/>
            <person name="Teshima H."/>
            <person name="Lapidus A."/>
            <person name="Lucas S."/>
            <person name="Nolan M."/>
            <person name="Glavina Del Rio T."/>
            <person name="Cheng J."/>
            <person name="Bruce D."/>
            <person name="Goodwin L."/>
            <person name="Pitluck S."/>
            <person name="Liolios K."/>
            <person name="Ivanova N."/>
            <person name="Mikhailova N."/>
            <person name="Pati A."/>
            <person name="Chen A."/>
            <person name="Palaniappan K."/>
            <person name="Land M."/>
            <person name="Hauser L."/>
            <person name="Chang Y."/>
            <person name="Jeffries C."/>
            <person name="Rohde M."/>
            <person name="Spring S."/>
            <person name="Goker M."/>
            <person name="Wirth R."/>
            <person name="Woyke T."/>
            <person name="Bristow J."/>
            <person name="Eisen J."/>
            <person name="Markowitz V."/>
            <person name="Hugenholtz P."/>
            <person name="Klenk H."/>
            <person name="Kyrpides N."/>
        </authorList>
    </citation>
    <scope>NUCLEOTIDE SEQUENCE [LARGE SCALE GENOMIC DNA]</scope>
    <source>
        <strain evidence="5">DSM 14429 / JCM 11212 / NBRC 100878 / IC-017</strain>
    </source>
</reference>
<accession>E1QNV0</accession>
<dbReference type="Proteomes" id="UP000006681">
    <property type="component" value="Chromosome"/>
</dbReference>
<organism evidence="4 5">
    <name type="scientific">Vulcanisaeta distributa (strain DSM 14429 / JCM 11212 / NBRC 100878 / IC-017)</name>
    <dbReference type="NCBI Taxonomy" id="572478"/>
    <lineage>
        <taxon>Archaea</taxon>
        <taxon>Thermoproteota</taxon>
        <taxon>Thermoprotei</taxon>
        <taxon>Thermoproteales</taxon>
        <taxon>Thermoproteaceae</taxon>
        <taxon>Vulcanisaeta</taxon>
    </lineage>
</organism>
<feature type="domain" description="Phosphoribosyltransferase" evidence="3">
    <location>
        <begin position="9"/>
        <end position="140"/>
    </location>
</feature>
<keyword evidence="1 4" id="KW-0328">Glycosyltransferase</keyword>
<dbReference type="RefSeq" id="WP_013335921.1">
    <property type="nucleotide sequence ID" value="NC_014537.1"/>
</dbReference>
<dbReference type="EMBL" id="CP002100">
    <property type="protein sequence ID" value="ADN50196.1"/>
    <property type="molecule type" value="Genomic_DNA"/>
</dbReference>
<dbReference type="OrthoDB" id="4952at2157"/>
<dbReference type="PANTHER" id="PTHR43363">
    <property type="entry name" value="HYPOXANTHINE PHOSPHORIBOSYLTRANSFERASE"/>
    <property type="match status" value="1"/>
</dbReference>
<dbReference type="Pfam" id="PF00156">
    <property type="entry name" value="Pribosyltran"/>
    <property type="match status" value="1"/>
</dbReference>
<evidence type="ECO:0000256" key="1">
    <source>
        <dbReference type="ARBA" id="ARBA00022676"/>
    </source>
</evidence>
<keyword evidence="2 4" id="KW-0808">Transferase</keyword>
<dbReference type="AlphaFoldDB" id="E1QNV0"/>
<dbReference type="GeneID" id="9751733"/>
<sequence length="180" mass="20530">MADYHRYKWEDIERGVLKLVQDVVKSGYQPDVLIGISKGGVVIASLMSDMLGVPADLMQLSHWGFGKAKDDVVIKYGPSIDVKNLSVLLIDDVSDTGMTLNTAKEILIRLGAKEVKTAVLDYKAMSSKYVPDYYAYKWINWVYIIYPWESFETFKNVGINDARVIFTKHELIKMQELMRP</sequence>